<dbReference type="SFLD" id="SFLDS00003">
    <property type="entry name" value="Haloacid_Dehalogenase"/>
    <property type="match status" value="1"/>
</dbReference>
<evidence type="ECO:0000313" key="4">
    <source>
        <dbReference type="Proteomes" id="UP000199300"/>
    </source>
</evidence>
<sequence length="222" mass="25244">MKIKAIIFDMDGVLVDTEPIQFLRQQNYLQSLGITIPDEELKKIVGGNKPMTWQIISKYYHKPTNHQEYFEAFNTYYQDDPIPFETLLNNGVIQILDWLQKSGYRLALASSASPDKIEAILTTCQIKPYFELVISGDMFAMSKPHPEIYQTTAQQLGFEPAQCLAVEDSNYGIESAKRAGMYTVAKKETRFPFSQEHADEMIESLADLKDLLTQLNTGELDG</sequence>
<protein>
    <submittedName>
        <fullName evidence="3">Haloacid dehalogenase superfamily, subfamily IA, variant 3 with third motif having DD or ED/haloacid dehalogenase superfamily, subfamily IA, variant 1 with third motif having Dx(3-4)D or Dx(3-4)E</fullName>
    </submittedName>
</protein>
<dbReference type="PANTHER" id="PTHR43434">
    <property type="entry name" value="PHOSPHOGLYCOLATE PHOSPHATASE"/>
    <property type="match status" value="1"/>
</dbReference>
<dbReference type="CDD" id="cd07505">
    <property type="entry name" value="HAD_BPGM-like"/>
    <property type="match status" value="1"/>
</dbReference>
<accession>A0A1H8T6N7</accession>
<dbReference type="InterPro" id="IPR006439">
    <property type="entry name" value="HAD-SF_hydro_IA"/>
</dbReference>
<dbReference type="EMBL" id="FODJ01000015">
    <property type="protein sequence ID" value="SEO86617.1"/>
    <property type="molecule type" value="Genomic_DNA"/>
</dbReference>
<evidence type="ECO:0000313" key="3">
    <source>
        <dbReference type="EMBL" id="SEO86617.1"/>
    </source>
</evidence>
<dbReference type="RefSeq" id="WP_091500056.1">
    <property type="nucleotide sequence ID" value="NZ_FODJ01000015.1"/>
</dbReference>
<dbReference type="InterPro" id="IPR050155">
    <property type="entry name" value="HAD-like_hydrolase_sf"/>
</dbReference>
<organism evidence="3 4">
    <name type="scientific">Amphibacillus marinus</name>
    <dbReference type="NCBI Taxonomy" id="872970"/>
    <lineage>
        <taxon>Bacteria</taxon>
        <taxon>Bacillati</taxon>
        <taxon>Bacillota</taxon>
        <taxon>Bacilli</taxon>
        <taxon>Bacillales</taxon>
        <taxon>Bacillaceae</taxon>
        <taxon>Amphibacillus</taxon>
    </lineage>
</organism>
<keyword evidence="2" id="KW-0460">Magnesium</keyword>
<dbReference type="PANTHER" id="PTHR43434:SF1">
    <property type="entry name" value="PHOSPHOGLYCOLATE PHOSPHATASE"/>
    <property type="match status" value="1"/>
</dbReference>
<dbReference type="NCBIfam" id="TIGR01509">
    <property type="entry name" value="HAD-SF-IA-v3"/>
    <property type="match status" value="1"/>
</dbReference>
<dbReference type="InterPro" id="IPR023214">
    <property type="entry name" value="HAD_sf"/>
</dbReference>
<keyword evidence="4" id="KW-1185">Reference proteome</keyword>
<evidence type="ECO:0000256" key="1">
    <source>
        <dbReference type="ARBA" id="ARBA00022801"/>
    </source>
</evidence>
<keyword evidence="1" id="KW-0378">Hydrolase</keyword>
<dbReference type="Gene3D" id="3.40.50.1000">
    <property type="entry name" value="HAD superfamily/HAD-like"/>
    <property type="match status" value="1"/>
</dbReference>
<dbReference type="SUPFAM" id="SSF56784">
    <property type="entry name" value="HAD-like"/>
    <property type="match status" value="1"/>
</dbReference>
<dbReference type="OrthoDB" id="9797743at2"/>
<dbReference type="GO" id="GO:0008967">
    <property type="term" value="F:phosphoglycolate phosphatase activity"/>
    <property type="evidence" value="ECO:0007669"/>
    <property type="project" value="TreeGrafter"/>
</dbReference>
<dbReference type="Pfam" id="PF13419">
    <property type="entry name" value="HAD_2"/>
    <property type="match status" value="1"/>
</dbReference>
<reference evidence="3 4" key="1">
    <citation type="submission" date="2016-10" db="EMBL/GenBank/DDBJ databases">
        <authorList>
            <person name="de Groot N.N."/>
        </authorList>
    </citation>
    <scope>NUCLEOTIDE SEQUENCE [LARGE SCALE GENOMIC DNA]</scope>
    <source>
        <strain evidence="3 4">CGMCC 1.10434</strain>
    </source>
</reference>
<dbReference type="PRINTS" id="PR00413">
    <property type="entry name" value="HADHALOGNASE"/>
</dbReference>
<name>A0A1H8T6N7_9BACI</name>
<dbReference type="InterPro" id="IPR041492">
    <property type="entry name" value="HAD_2"/>
</dbReference>
<dbReference type="GO" id="GO:0006281">
    <property type="term" value="P:DNA repair"/>
    <property type="evidence" value="ECO:0007669"/>
    <property type="project" value="TreeGrafter"/>
</dbReference>
<gene>
    <name evidence="3" type="ORF">SAMN04488134_1151</name>
</gene>
<dbReference type="InterPro" id="IPR036412">
    <property type="entry name" value="HAD-like_sf"/>
</dbReference>
<dbReference type="STRING" id="872970.SAMN04488134_1151"/>
<evidence type="ECO:0000256" key="2">
    <source>
        <dbReference type="ARBA" id="ARBA00022842"/>
    </source>
</evidence>
<dbReference type="Proteomes" id="UP000199300">
    <property type="component" value="Unassembled WGS sequence"/>
</dbReference>
<proteinExistence type="predicted"/>
<dbReference type="SFLD" id="SFLDG01129">
    <property type="entry name" value="C1.5:_HAD__Beta-PGM__Phosphata"/>
    <property type="match status" value="1"/>
</dbReference>
<dbReference type="GO" id="GO:0005829">
    <property type="term" value="C:cytosol"/>
    <property type="evidence" value="ECO:0007669"/>
    <property type="project" value="TreeGrafter"/>
</dbReference>
<dbReference type="InterPro" id="IPR023198">
    <property type="entry name" value="PGP-like_dom2"/>
</dbReference>
<dbReference type="AlphaFoldDB" id="A0A1H8T6N7"/>
<dbReference type="SFLD" id="SFLDG01135">
    <property type="entry name" value="C1.5.6:_HAD__Beta-PGM__Phospha"/>
    <property type="match status" value="1"/>
</dbReference>
<dbReference type="NCBIfam" id="TIGR01549">
    <property type="entry name" value="HAD-SF-IA-v1"/>
    <property type="match status" value="1"/>
</dbReference>
<dbReference type="Gene3D" id="1.10.150.240">
    <property type="entry name" value="Putative phosphatase, domain 2"/>
    <property type="match status" value="1"/>
</dbReference>